<evidence type="ECO:0000313" key="7">
    <source>
        <dbReference type="EMBL" id="MEI7066067.1"/>
    </source>
</evidence>
<dbReference type="InterPro" id="IPR030191">
    <property type="entry name" value="CodB"/>
</dbReference>
<dbReference type="PANTHER" id="PTHR30569">
    <property type="entry name" value="CYTOSINE TRANSPORTER CODB"/>
    <property type="match status" value="1"/>
</dbReference>
<feature type="transmembrane region" description="Helical" evidence="6">
    <location>
        <begin position="73"/>
        <end position="95"/>
    </location>
</feature>
<protein>
    <submittedName>
        <fullName evidence="7">Cytosine permease</fullName>
    </submittedName>
</protein>
<dbReference type="EMBL" id="JBBBOO010000053">
    <property type="protein sequence ID" value="MEI7066067.1"/>
    <property type="molecule type" value="Genomic_DNA"/>
</dbReference>
<dbReference type="PANTHER" id="PTHR30569:SF0">
    <property type="entry name" value="CYTOSINE PERMEASE"/>
    <property type="match status" value="1"/>
</dbReference>
<dbReference type="Gene3D" id="1.10.4160.10">
    <property type="entry name" value="Hydantoin permease"/>
    <property type="match status" value="1"/>
</dbReference>
<gene>
    <name evidence="7" type="ORF">WCU84_20850</name>
</gene>
<evidence type="ECO:0000256" key="6">
    <source>
        <dbReference type="SAM" id="Phobius"/>
    </source>
</evidence>
<keyword evidence="3 6" id="KW-0812">Transmembrane</keyword>
<reference evidence="7 8" key="1">
    <citation type="submission" date="2024-03" db="EMBL/GenBank/DDBJ databases">
        <title>Analysis of soft rot Pectobacteriaceae population diversity in US potato growing regions between 2016 and 2022.</title>
        <authorList>
            <person name="Ma X."/>
            <person name="Zhang X."/>
            <person name="Stodghill P."/>
            <person name="Rioux R."/>
            <person name="Babler B."/>
            <person name="Shrestha S."/>
            <person name="Babler B."/>
            <person name="Rivedal H."/>
            <person name="Frost K."/>
            <person name="Hao J."/>
            <person name="Secor G."/>
            <person name="Swingle B."/>
        </authorList>
    </citation>
    <scope>NUCLEOTIDE SEQUENCE [LARGE SCALE GENOMIC DNA]</scope>
    <source>
        <strain evidence="7 8">SR64</strain>
    </source>
</reference>
<evidence type="ECO:0000256" key="3">
    <source>
        <dbReference type="ARBA" id="ARBA00022692"/>
    </source>
</evidence>
<evidence type="ECO:0000313" key="8">
    <source>
        <dbReference type="Proteomes" id="UP001359469"/>
    </source>
</evidence>
<dbReference type="InterPro" id="IPR001248">
    <property type="entry name" value="Pur-cyt_permease"/>
</dbReference>
<feature type="transmembrane region" description="Helical" evidence="6">
    <location>
        <begin position="49"/>
        <end position="67"/>
    </location>
</feature>
<keyword evidence="5 6" id="KW-0472">Membrane</keyword>
<evidence type="ECO:0000256" key="5">
    <source>
        <dbReference type="ARBA" id="ARBA00023136"/>
    </source>
</evidence>
<dbReference type="Pfam" id="PF02133">
    <property type="entry name" value="Transp_cyt_pur"/>
    <property type="match status" value="1"/>
</dbReference>
<accession>A0ABU8JSN8</accession>
<sequence length="114" mass="12394">IMSQTAGGIGLVTVIFSTLRINDINLYSSSLGIANAVEGVTGRKLSYKAITLLIGLIGTFLSVIGILDRFVDFLTLLGVFFPPIIGVMLVDYYILRTSRAQLDESRRRGELPDA</sequence>
<keyword evidence="8" id="KW-1185">Reference proteome</keyword>
<name>A0ABU8JSN8_DICCH</name>
<proteinExistence type="inferred from homology"/>
<comment type="similarity">
    <text evidence="2">Belongs to the purine-cytosine permease (2.A.39) family.</text>
</comment>
<feature type="non-terminal residue" evidence="7">
    <location>
        <position position="1"/>
    </location>
</feature>
<comment type="caution">
    <text evidence="7">The sequence shown here is derived from an EMBL/GenBank/DDBJ whole genome shotgun (WGS) entry which is preliminary data.</text>
</comment>
<keyword evidence="4 6" id="KW-1133">Transmembrane helix</keyword>
<evidence type="ECO:0000256" key="2">
    <source>
        <dbReference type="ARBA" id="ARBA00008974"/>
    </source>
</evidence>
<organism evidence="7 8">
    <name type="scientific">Dickeya chrysanthemi</name>
    <name type="common">Pectobacterium chrysanthemi</name>
    <name type="synonym">Erwinia chrysanthemi</name>
    <dbReference type="NCBI Taxonomy" id="556"/>
    <lineage>
        <taxon>Bacteria</taxon>
        <taxon>Pseudomonadati</taxon>
        <taxon>Pseudomonadota</taxon>
        <taxon>Gammaproteobacteria</taxon>
        <taxon>Enterobacterales</taxon>
        <taxon>Pectobacteriaceae</taxon>
        <taxon>Dickeya</taxon>
    </lineage>
</organism>
<feature type="non-terminal residue" evidence="7">
    <location>
        <position position="114"/>
    </location>
</feature>
<dbReference type="Proteomes" id="UP001359469">
    <property type="component" value="Unassembled WGS sequence"/>
</dbReference>
<comment type="subcellular location">
    <subcellularLocation>
        <location evidence="1">Membrane</location>
        <topology evidence="1">Multi-pass membrane protein</topology>
    </subcellularLocation>
</comment>
<evidence type="ECO:0000256" key="4">
    <source>
        <dbReference type="ARBA" id="ARBA00022989"/>
    </source>
</evidence>
<evidence type="ECO:0000256" key="1">
    <source>
        <dbReference type="ARBA" id="ARBA00004141"/>
    </source>
</evidence>
<dbReference type="RefSeq" id="WP_336730583.1">
    <property type="nucleotide sequence ID" value="NZ_JBBBOO010000053.1"/>
</dbReference>